<evidence type="ECO:0000313" key="2">
    <source>
        <dbReference type="Proteomes" id="UP000187439"/>
    </source>
</evidence>
<dbReference type="SUPFAM" id="SSF53335">
    <property type="entry name" value="S-adenosyl-L-methionine-dependent methyltransferases"/>
    <property type="match status" value="1"/>
</dbReference>
<dbReference type="Gene3D" id="3.40.50.150">
    <property type="entry name" value="Vaccinia Virus protein VP39"/>
    <property type="match status" value="1"/>
</dbReference>
<gene>
    <name evidence="1" type="ORF">BSK52_18130</name>
</gene>
<dbReference type="AlphaFoldDB" id="A0A1R0XUL3"/>
<name>A0A1R0XUL3_9BACL</name>
<sequence length="295" mass="34364">MVGNKGITDQIKEDNYKVFALLSQYLNHSPDFIHEDEIGEIVKCGVTYEYAFGLLLASAFGMDTVDNAEDKELFNKYFNNMLHKLDANEFYDNQYYKNIKIPTIKIGSSELKYETYKPFEGFVCNDIMQTAEGRQIPQIGFFETEFSFPAVLENDRIWMTITPNEIETMKEAVDQAFGNVLTFGLGLGYYAYMVSERVNVESITVVEMNEDVIKLFNNYVLPQFKNAHKIKIIKADAFEYAQKYMSKGNYDFVFTDLWHDVSDGIDMYLKMKKFEKESPDTIFTYWIEQSILCYL</sequence>
<dbReference type="InterPro" id="IPR029063">
    <property type="entry name" value="SAM-dependent_MTases_sf"/>
</dbReference>
<accession>A0A1R0XUL3</accession>
<reference evidence="1 2" key="1">
    <citation type="submission" date="2016-10" db="EMBL/GenBank/DDBJ databases">
        <title>Paenibacillus species isolates.</title>
        <authorList>
            <person name="Beno S.M."/>
        </authorList>
    </citation>
    <scope>NUCLEOTIDE SEQUENCE [LARGE SCALE GENOMIC DNA]</scope>
    <source>
        <strain evidence="1 2">FSL H7-0710</strain>
    </source>
</reference>
<comment type="caution">
    <text evidence="1">The sequence shown here is derived from an EMBL/GenBank/DDBJ whole genome shotgun (WGS) entry which is preliminary data.</text>
</comment>
<protein>
    <recommendedName>
        <fullName evidence="3">Spermidine synthase</fullName>
    </recommendedName>
</protein>
<proteinExistence type="predicted"/>
<evidence type="ECO:0008006" key="3">
    <source>
        <dbReference type="Google" id="ProtNLM"/>
    </source>
</evidence>
<organism evidence="1 2">
    <name type="scientific">Paenibacillus odorifer</name>
    <dbReference type="NCBI Taxonomy" id="189426"/>
    <lineage>
        <taxon>Bacteria</taxon>
        <taxon>Bacillati</taxon>
        <taxon>Bacillota</taxon>
        <taxon>Bacilli</taxon>
        <taxon>Bacillales</taxon>
        <taxon>Paenibacillaceae</taxon>
        <taxon>Paenibacillus</taxon>
    </lineage>
</organism>
<evidence type="ECO:0000313" key="1">
    <source>
        <dbReference type="EMBL" id="OMD38833.1"/>
    </source>
</evidence>
<dbReference type="Pfam" id="PF01564">
    <property type="entry name" value="Spermine_synth"/>
    <property type="match status" value="1"/>
</dbReference>
<dbReference type="EMBL" id="MPTC01000016">
    <property type="protein sequence ID" value="OMD38833.1"/>
    <property type="molecule type" value="Genomic_DNA"/>
</dbReference>
<dbReference type="Proteomes" id="UP000187439">
    <property type="component" value="Unassembled WGS sequence"/>
</dbReference>
<dbReference type="RefSeq" id="WP_076120128.1">
    <property type="nucleotide sequence ID" value="NZ_MPTC01000016.1"/>
</dbReference>